<keyword evidence="1" id="KW-1133">Transmembrane helix</keyword>
<protein>
    <submittedName>
        <fullName evidence="3">GNAT superfamily N-acetyltransferase</fullName>
    </submittedName>
</protein>
<gene>
    <name evidence="3" type="ORF">HNQ94_000820</name>
</gene>
<dbReference type="Pfam" id="PF00583">
    <property type="entry name" value="Acetyltransf_1"/>
    <property type="match status" value="1"/>
</dbReference>
<keyword evidence="1" id="KW-0812">Transmembrane</keyword>
<dbReference type="Proteomes" id="UP000581688">
    <property type="component" value="Unassembled WGS sequence"/>
</dbReference>
<dbReference type="RefSeq" id="WP_174494961.1">
    <property type="nucleotide sequence ID" value="NZ_CADDWK010000002.1"/>
</dbReference>
<dbReference type="InterPro" id="IPR016181">
    <property type="entry name" value="Acyl_CoA_acyltransferase"/>
</dbReference>
<feature type="transmembrane region" description="Helical" evidence="1">
    <location>
        <begin position="52"/>
        <end position="72"/>
    </location>
</feature>
<keyword evidence="4" id="KW-1185">Reference proteome</keyword>
<evidence type="ECO:0000256" key="1">
    <source>
        <dbReference type="SAM" id="Phobius"/>
    </source>
</evidence>
<comment type="caution">
    <text evidence="3">The sequence shown here is derived from an EMBL/GenBank/DDBJ whole genome shotgun (WGS) entry which is preliminary data.</text>
</comment>
<dbReference type="GO" id="GO:0016747">
    <property type="term" value="F:acyltransferase activity, transferring groups other than amino-acyl groups"/>
    <property type="evidence" value="ECO:0007669"/>
    <property type="project" value="InterPro"/>
</dbReference>
<name>A0A841Q2C0_9BACI</name>
<keyword evidence="3" id="KW-0808">Transferase</keyword>
<dbReference type="AlphaFoldDB" id="A0A841Q2C0"/>
<dbReference type="SUPFAM" id="SSF55729">
    <property type="entry name" value="Acyl-CoA N-acyltransferases (Nat)"/>
    <property type="match status" value="1"/>
</dbReference>
<organism evidence="3 4">
    <name type="scientific">Salirhabdus euzebyi</name>
    <dbReference type="NCBI Taxonomy" id="394506"/>
    <lineage>
        <taxon>Bacteria</taxon>
        <taxon>Bacillati</taxon>
        <taxon>Bacillota</taxon>
        <taxon>Bacilli</taxon>
        <taxon>Bacillales</taxon>
        <taxon>Bacillaceae</taxon>
        <taxon>Salirhabdus</taxon>
    </lineage>
</organism>
<sequence length="141" mass="16526">MEIAVQYATKVDLVDLVEVDKETIGNDSRKAYIEDAIKEKRCLVAKRHNVSVGYLIFHMHFFDYPFISLVMVRRTERKKGYAKALMEYVEQLFSVEKIFSSTNQSNRKMQDVFQRVGYERSGVIDNLDEADPELIYVKFLN</sequence>
<evidence type="ECO:0000313" key="3">
    <source>
        <dbReference type="EMBL" id="MBB6452375.1"/>
    </source>
</evidence>
<accession>A0A841Q2C0</accession>
<feature type="domain" description="N-acetyltransferase" evidence="2">
    <location>
        <begin position="3"/>
        <end position="141"/>
    </location>
</feature>
<evidence type="ECO:0000259" key="2">
    <source>
        <dbReference type="PROSITE" id="PS51186"/>
    </source>
</evidence>
<dbReference type="Gene3D" id="3.40.630.30">
    <property type="match status" value="1"/>
</dbReference>
<keyword evidence="1" id="KW-0472">Membrane</keyword>
<dbReference type="EMBL" id="JACHGH010000002">
    <property type="protein sequence ID" value="MBB6452375.1"/>
    <property type="molecule type" value="Genomic_DNA"/>
</dbReference>
<evidence type="ECO:0000313" key="4">
    <source>
        <dbReference type="Proteomes" id="UP000581688"/>
    </source>
</evidence>
<dbReference type="PROSITE" id="PS51186">
    <property type="entry name" value="GNAT"/>
    <property type="match status" value="1"/>
</dbReference>
<reference evidence="3 4" key="1">
    <citation type="submission" date="2020-08" db="EMBL/GenBank/DDBJ databases">
        <title>Genomic Encyclopedia of Type Strains, Phase IV (KMG-IV): sequencing the most valuable type-strain genomes for metagenomic binning, comparative biology and taxonomic classification.</title>
        <authorList>
            <person name="Goeker M."/>
        </authorList>
    </citation>
    <scope>NUCLEOTIDE SEQUENCE [LARGE SCALE GENOMIC DNA]</scope>
    <source>
        <strain evidence="3 4">DSM 19612</strain>
    </source>
</reference>
<dbReference type="InterPro" id="IPR000182">
    <property type="entry name" value="GNAT_dom"/>
</dbReference>
<dbReference type="CDD" id="cd04301">
    <property type="entry name" value="NAT_SF"/>
    <property type="match status" value="1"/>
</dbReference>
<proteinExistence type="predicted"/>